<evidence type="ECO:0000256" key="1">
    <source>
        <dbReference type="ARBA" id="ARBA00023134"/>
    </source>
</evidence>
<protein>
    <submittedName>
        <fullName evidence="5">Uncharacterized protein</fullName>
    </submittedName>
</protein>
<dbReference type="InterPro" id="IPR041623">
    <property type="entry name" value="NOG1_N"/>
</dbReference>
<evidence type="ECO:0000256" key="2">
    <source>
        <dbReference type="SAM" id="MobiDB-lite"/>
    </source>
</evidence>
<evidence type="ECO:0000313" key="5">
    <source>
        <dbReference type="EMBL" id="KAL3804489.1"/>
    </source>
</evidence>
<reference evidence="5 6" key="1">
    <citation type="journal article" date="2020" name="G3 (Bethesda)">
        <title>Improved Reference Genome for Cyclotella cryptica CCMP332, a Model for Cell Wall Morphogenesis, Salinity Adaptation, and Lipid Production in Diatoms (Bacillariophyta).</title>
        <authorList>
            <person name="Roberts W.R."/>
            <person name="Downey K.M."/>
            <person name="Ruck E.C."/>
            <person name="Traller J.C."/>
            <person name="Alverson A.J."/>
        </authorList>
    </citation>
    <scope>NUCLEOTIDE SEQUENCE [LARGE SCALE GENOMIC DNA]</scope>
    <source>
        <strain evidence="5 6">CCMP332</strain>
    </source>
</reference>
<feature type="region of interest" description="Disordered" evidence="2">
    <location>
        <begin position="548"/>
        <end position="571"/>
    </location>
</feature>
<keyword evidence="6" id="KW-1185">Reference proteome</keyword>
<feature type="compositionally biased region" description="Polar residues" evidence="2">
    <location>
        <begin position="115"/>
        <end position="134"/>
    </location>
</feature>
<evidence type="ECO:0000313" key="6">
    <source>
        <dbReference type="Proteomes" id="UP001516023"/>
    </source>
</evidence>
<dbReference type="InterPro" id="IPR010674">
    <property type="entry name" value="NOG1_Rossman_fold_dom"/>
</dbReference>
<dbReference type="PRINTS" id="PR00326">
    <property type="entry name" value="GTP1OBG"/>
</dbReference>
<dbReference type="Pfam" id="PF06858">
    <property type="entry name" value="NOG1"/>
    <property type="match status" value="1"/>
</dbReference>
<dbReference type="InterPro" id="IPR027417">
    <property type="entry name" value="P-loop_NTPase"/>
</dbReference>
<feature type="domain" description="NOG1 N-terminal helical" evidence="4">
    <location>
        <begin position="169"/>
        <end position="324"/>
    </location>
</feature>
<proteinExistence type="predicted"/>
<dbReference type="Pfam" id="PF17835">
    <property type="entry name" value="NOG1_N"/>
    <property type="match status" value="1"/>
</dbReference>
<dbReference type="Gene3D" id="1.20.120.1190">
    <property type="match status" value="1"/>
</dbReference>
<name>A0ABD3QVQ9_9STRA</name>
<evidence type="ECO:0000259" key="4">
    <source>
        <dbReference type="Pfam" id="PF17835"/>
    </source>
</evidence>
<dbReference type="AlphaFoldDB" id="A0ABD3QVQ9"/>
<keyword evidence="1" id="KW-0547">Nucleotide-binding</keyword>
<gene>
    <name evidence="5" type="ORF">HJC23_002528</name>
</gene>
<dbReference type="EMBL" id="JABMIG020000007">
    <property type="protein sequence ID" value="KAL3804489.1"/>
    <property type="molecule type" value="Genomic_DNA"/>
</dbReference>
<feature type="region of interest" description="Disordered" evidence="2">
    <location>
        <begin position="108"/>
        <end position="163"/>
    </location>
</feature>
<comment type="caution">
    <text evidence="5">The sequence shown here is derived from an EMBL/GenBank/DDBJ whole genome shotgun (WGS) entry which is preliminary data.</text>
</comment>
<dbReference type="PANTHER" id="PTHR45759">
    <property type="entry name" value="NUCLEOLAR GTP-BINDING PROTEIN 1"/>
    <property type="match status" value="1"/>
</dbReference>
<feature type="domain" description="Nucleolar GTP-binding protein 1 Rossman-fold" evidence="3">
    <location>
        <begin position="468"/>
        <end position="528"/>
    </location>
</feature>
<dbReference type="InterPro" id="IPR006073">
    <property type="entry name" value="GTP-bd"/>
</dbReference>
<dbReference type="SUPFAM" id="SSF52540">
    <property type="entry name" value="P-loop containing nucleoside triphosphate hydrolases"/>
    <property type="match status" value="1"/>
</dbReference>
<feature type="compositionally biased region" description="Basic and acidic residues" evidence="2">
    <location>
        <begin position="548"/>
        <end position="559"/>
    </location>
</feature>
<dbReference type="Gene3D" id="3.40.50.300">
    <property type="entry name" value="P-loop containing nucleotide triphosphate hydrolases"/>
    <property type="match status" value="1"/>
</dbReference>
<evidence type="ECO:0000259" key="3">
    <source>
        <dbReference type="Pfam" id="PF06858"/>
    </source>
</evidence>
<dbReference type="GO" id="GO:0005525">
    <property type="term" value="F:GTP binding"/>
    <property type="evidence" value="ECO:0007669"/>
    <property type="project" value="UniProtKB-KW"/>
</dbReference>
<accession>A0ABD3QVQ9</accession>
<feature type="compositionally biased region" description="Acidic residues" evidence="2">
    <location>
        <begin position="560"/>
        <end position="569"/>
    </location>
</feature>
<organism evidence="5 6">
    <name type="scientific">Cyclotella cryptica</name>
    <dbReference type="NCBI Taxonomy" id="29204"/>
    <lineage>
        <taxon>Eukaryota</taxon>
        <taxon>Sar</taxon>
        <taxon>Stramenopiles</taxon>
        <taxon>Ochrophyta</taxon>
        <taxon>Bacillariophyta</taxon>
        <taxon>Coscinodiscophyceae</taxon>
        <taxon>Thalassiosirophycidae</taxon>
        <taxon>Stephanodiscales</taxon>
        <taxon>Stephanodiscaceae</taxon>
        <taxon>Cyclotella</taxon>
    </lineage>
</organism>
<keyword evidence="1" id="KW-0342">GTP-binding</keyword>
<dbReference type="Proteomes" id="UP001516023">
    <property type="component" value="Unassembled WGS sequence"/>
</dbReference>
<sequence length="616" mass="69142">MCVNPATRSSNRRSIIVIAAWSTAPSLPSRRTPTVRDIQNKKRKWAMAAFVAMSMSMSTNVSNSVFRVANANNLVRRWSVAHANVSFRPKQQRQQSVTACFVQPPSLRWRHESTRQPSSSARLASTSTQPQPASDKQHAREPPPPRSRPKQPPSTGQLRLLPPLSPHSEILSRALRQTHHAVKDDLRIANIKRRAQKRGAQTVDCLQQALCRPLREAVDAYRRLYRNLHPFERVVMDLTVTALQKRDGTTLATLLEDVHSCRLEIMHLAKDWIAKIKAAPTAKEAYQYTEEAKTSLTRVFDELLADCWGGMLEVQRALRKVPMVTLDCPAVVLVGAPNVGKSSIVRAISSGTPEVNNYPFTTRGMTLGHVQVFWESDADVASGNVAGVSIPSEKDVVREKLNRRGVKTRRMAERELLAEFARDPTLEEKEQLGAQDGVSKTSFPISQLCQIMDSPGLLRREEGESRNEMEKLTLAAMSHLPTAVMFVMDLSGGAGDKCSSVEDQLILRREVRSRFPKRPWIDVVSKVDLGVVDGARERLMDILEEERAERRKQRGRDEGEAGENNDNDDEHYFIELSIKEGQGVEELRQEVMRMLGEVRVVLDAMAAMDERSARDA</sequence>